<dbReference type="GeneID" id="9536819"/>
<keyword evidence="5" id="KW-1185">Reference proteome</keyword>
<keyword evidence="2" id="KW-0732">Signal</keyword>
<dbReference type="PANTHER" id="PTHR38118:SF2">
    <property type="entry name" value="CDP-ALCOHOL PHOSPHATIDYLTRANSFERASE PROTEIN"/>
    <property type="match status" value="1"/>
</dbReference>
<dbReference type="InterPro" id="IPR056124">
    <property type="entry name" value="DUF7707"/>
</dbReference>
<name>C9SHC5_VERA1</name>
<dbReference type="OrthoDB" id="2439692at2759"/>
<reference evidence="5" key="1">
    <citation type="journal article" date="2011" name="PLoS Pathog.">
        <title>Comparative genomics yields insights into niche adaptation of plant vascular wilt pathogens.</title>
        <authorList>
            <person name="Klosterman S.J."/>
            <person name="Subbarao K.V."/>
            <person name="Kang S."/>
            <person name="Veronese P."/>
            <person name="Gold S.E."/>
            <person name="Thomma B.P.H.J."/>
            <person name="Chen Z."/>
            <person name="Henrissat B."/>
            <person name="Lee Y.-H."/>
            <person name="Park J."/>
            <person name="Garcia-Pedrajas M.D."/>
            <person name="Barbara D.J."/>
            <person name="Anchieta A."/>
            <person name="de Jonge R."/>
            <person name="Santhanam P."/>
            <person name="Maruthachalam K."/>
            <person name="Atallah Z."/>
            <person name="Amyotte S.G."/>
            <person name="Paz Z."/>
            <person name="Inderbitzin P."/>
            <person name="Hayes R.J."/>
            <person name="Heiman D.I."/>
            <person name="Young S."/>
            <person name="Zeng Q."/>
            <person name="Engels R."/>
            <person name="Galagan J."/>
            <person name="Cuomo C.A."/>
            <person name="Dobinson K.F."/>
            <person name="Ma L.-J."/>
        </authorList>
    </citation>
    <scope>NUCLEOTIDE SEQUENCE [LARGE SCALE GENOMIC DNA]</scope>
    <source>
        <strain evidence="5">VaMs.102 / ATCC MYA-4576 / FGSC 10136</strain>
    </source>
</reference>
<feature type="domain" description="DUF7707" evidence="3">
    <location>
        <begin position="26"/>
        <end position="107"/>
    </location>
</feature>
<evidence type="ECO:0000256" key="1">
    <source>
        <dbReference type="SAM" id="MobiDB-lite"/>
    </source>
</evidence>
<evidence type="ECO:0000259" key="3">
    <source>
        <dbReference type="Pfam" id="PF24808"/>
    </source>
</evidence>
<dbReference type="EMBL" id="DS985217">
    <property type="protein sequence ID" value="EEY17719.1"/>
    <property type="molecule type" value="Genomic_DNA"/>
</dbReference>
<dbReference type="Proteomes" id="UP000008698">
    <property type="component" value="Unassembled WGS sequence"/>
</dbReference>
<evidence type="ECO:0000313" key="5">
    <source>
        <dbReference type="Proteomes" id="UP000008698"/>
    </source>
</evidence>
<sequence>MPSFKSTFLAVAAAFVATATAQDYWVEPDSIQKPIRLSWCRDQRSSCPMICSQTSEGDPLVNDCNADALQYGCICSDGQKPNMTEYSLTLPYHVCTAWASSASLTAATATTHAPARAVKTTHAVPPTPAASTLRSPRLPPRPPLLRSQTSSGSTIFTGLAGNDDNDDSDDSSSSNSNNNNNNDSAASAISRGLGLTVVIGGLVGGFAVLL</sequence>
<dbReference type="HOGENOM" id="CLU_084512_0_0_1"/>
<feature type="signal peptide" evidence="2">
    <location>
        <begin position="1"/>
        <end position="21"/>
    </location>
</feature>
<proteinExistence type="predicted"/>
<dbReference type="eggNOG" id="ENOG502S9NN">
    <property type="taxonomic scope" value="Eukaryota"/>
</dbReference>
<dbReference type="Pfam" id="PF24808">
    <property type="entry name" value="DUF7707"/>
    <property type="match status" value="1"/>
</dbReference>
<gene>
    <name evidence="4" type="ORF">VDBG_03828</name>
</gene>
<evidence type="ECO:0000313" key="4">
    <source>
        <dbReference type="EMBL" id="EEY17719.1"/>
    </source>
</evidence>
<dbReference type="KEGG" id="val:VDBG_03828"/>
<dbReference type="PANTHER" id="PTHR38118">
    <property type="entry name" value="ANCHORED CELL WALL PROTEIN 11-RELATED"/>
    <property type="match status" value="1"/>
</dbReference>
<feature type="compositionally biased region" description="Low complexity" evidence="1">
    <location>
        <begin position="171"/>
        <end position="183"/>
    </location>
</feature>
<feature type="chain" id="PRO_5003002315" description="DUF7707 domain-containing protein" evidence="2">
    <location>
        <begin position="22"/>
        <end position="210"/>
    </location>
</feature>
<accession>C9SHC5</accession>
<organism evidence="5">
    <name type="scientific">Verticillium alfalfae (strain VaMs.102 / ATCC MYA-4576 / FGSC 10136)</name>
    <name type="common">Verticillium wilt of alfalfa</name>
    <name type="synonym">Verticillium albo-atrum</name>
    <dbReference type="NCBI Taxonomy" id="526221"/>
    <lineage>
        <taxon>Eukaryota</taxon>
        <taxon>Fungi</taxon>
        <taxon>Dikarya</taxon>
        <taxon>Ascomycota</taxon>
        <taxon>Pezizomycotina</taxon>
        <taxon>Sordariomycetes</taxon>
        <taxon>Hypocreomycetidae</taxon>
        <taxon>Glomerellales</taxon>
        <taxon>Plectosphaerellaceae</taxon>
        <taxon>Verticillium</taxon>
    </lineage>
</organism>
<protein>
    <recommendedName>
        <fullName evidence="3">DUF7707 domain-containing protein</fullName>
    </recommendedName>
</protein>
<feature type="region of interest" description="Disordered" evidence="1">
    <location>
        <begin position="115"/>
        <end position="183"/>
    </location>
</feature>
<dbReference type="AlphaFoldDB" id="C9SHC5"/>
<evidence type="ECO:0000256" key="2">
    <source>
        <dbReference type="SAM" id="SignalP"/>
    </source>
</evidence>
<dbReference type="RefSeq" id="XP_003005875.1">
    <property type="nucleotide sequence ID" value="XM_003005829.1"/>
</dbReference>